<gene>
    <name evidence="7" type="ORF">BKA10_001874</name>
</gene>
<dbReference type="InterPro" id="IPR029056">
    <property type="entry name" value="Ribokinase-like"/>
</dbReference>
<comment type="caution">
    <text evidence="7">The sequence shown here is derived from an EMBL/GenBank/DDBJ whole genome shotgun (WGS) entry which is preliminary data.</text>
</comment>
<evidence type="ECO:0000256" key="3">
    <source>
        <dbReference type="ARBA" id="ARBA00022741"/>
    </source>
</evidence>
<feature type="domain" description="Carbohydrate kinase PfkB" evidence="6">
    <location>
        <begin position="4"/>
        <end position="287"/>
    </location>
</feature>
<dbReference type="PANTHER" id="PTHR43085:SF1">
    <property type="entry name" value="PSEUDOURIDINE KINASE-RELATED"/>
    <property type="match status" value="1"/>
</dbReference>
<dbReference type="PROSITE" id="PS00583">
    <property type="entry name" value="PFKB_KINASES_1"/>
    <property type="match status" value="1"/>
</dbReference>
<keyword evidence="3" id="KW-0547">Nucleotide-binding</keyword>
<comment type="similarity">
    <text evidence="1">Belongs to the carbohydrate kinase PfkB family.</text>
</comment>
<protein>
    <submittedName>
        <fullName evidence="7">Fructokinase</fullName>
        <ecNumber evidence="7">2.7.1.4</ecNumber>
    </submittedName>
</protein>
<evidence type="ECO:0000313" key="7">
    <source>
        <dbReference type="EMBL" id="MBB4140080.1"/>
    </source>
</evidence>
<keyword evidence="2 7" id="KW-0808">Transferase</keyword>
<dbReference type="AlphaFoldDB" id="A0AA40SPL0"/>
<keyword evidence="4" id="KW-0418">Kinase</keyword>
<dbReference type="RefSeq" id="WP_183499663.1">
    <property type="nucleotide sequence ID" value="NZ_BAABCO010000002.1"/>
</dbReference>
<reference evidence="7 8" key="1">
    <citation type="submission" date="2020-08" db="EMBL/GenBank/DDBJ databases">
        <title>Sequencing the genomes of 1000 actinobacteria strains.</title>
        <authorList>
            <person name="Klenk H.-P."/>
        </authorList>
    </citation>
    <scope>NUCLEOTIDE SEQUENCE [LARGE SCALE GENOMIC DNA]</scope>
    <source>
        <strain evidence="7 8">DSM 19600</strain>
    </source>
</reference>
<dbReference type="InterPro" id="IPR050306">
    <property type="entry name" value="PfkB_Carbo_kinase"/>
</dbReference>
<dbReference type="EMBL" id="JACIFH010000001">
    <property type="protein sequence ID" value="MBB4140080.1"/>
    <property type="molecule type" value="Genomic_DNA"/>
</dbReference>
<evidence type="ECO:0000256" key="4">
    <source>
        <dbReference type="ARBA" id="ARBA00022777"/>
    </source>
</evidence>
<sequence length="296" mass="30662">MTADVLVIGEALIDIVASGSGPREFVGGSPANVAVGLARLGVPTRLLTRIGRDARGARIAEHVASAGVRLDKASWTDAATATAQARIAPDGTATYEFDVDWQVQRPVLDEVALVHAGSIGLFLEPGADAVLDTLEHAAHGGQLVTVDPNIRPALIGERGAAVRRFRRAVAAADLVRLSDEDAAWLYPDQQPEEALADIAARGPRLVVLTRGGRSTLALGVNGIVEAPVWPSDVADTIGAGDACMSSLIASALEDPLLFTSEPAAERALRRAAVAAGITVSRVGANPPTRDEVDAAM</sequence>
<dbReference type="GO" id="GO:0008865">
    <property type="term" value="F:fructokinase activity"/>
    <property type="evidence" value="ECO:0007669"/>
    <property type="project" value="UniProtKB-EC"/>
</dbReference>
<dbReference type="SUPFAM" id="SSF53613">
    <property type="entry name" value="Ribokinase-like"/>
    <property type="match status" value="1"/>
</dbReference>
<proteinExistence type="inferred from homology"/>
<evidence type="ECO:0000313" key="8">
    <source>
        <dbReference type="Proteomes" id="UP000549113"/>
    </source>
</evidence>
<evidence type="ECO:0000256" key="2">
    <source>
        <dbReference type="ARBA" id="ARBA00022679"/>
    </source>
</evidence>
<name>A0AA40SPL0_9MICO</name>
<dbReference type="EC" id="2.7.1.4" evidence="7"/>
<dbReference type="Gene3D" id="3.40.1190.20">
    <property type="match status" value="1"/>
</dbReference>
<dbReference type="Pfam" id="PF00294">
    <property type="entry name" value="PfkB"/>
    <property type="match status" value="1"/>
</dbReference>
<evidence type="ECO:0000259" key="6">
    <source>
        <dbReference type="Pfam" id="PF00294"/>
    </source>
</evidence>
<dbReference type="InterPro" id="IPR011611">
    <property type="entry name" value="PfkB_dom"/>
</dbReference>
<keyword evidence="5" id="KW-0067">ATP-binding</keyword>
<accession>A0AA40SPL0</accession>
<dbReference type="Proteomes" id="UP000549113">
    <property type="component" value="Unassembled WGS sequence"/>
</dbReference>
<dbReference type="PANTHER" id="PTHR43085">
    <property type="entry name" value="HEXOKINASE FAMILY MEMBER"/>
    <property type="match status" value="1"/>
</dbReference>
<dbReference type="GO" id="GO:0005524">
    <property type="term" value="F:ATP binding"/>
    <property type="evidence" value="ECO:0007669"/>
    <property type="project" value="UniProtKB-KW"/>
</dbReference>
<keyword evidence="8" id="KW-1185">Reference proteome</keyword>
<evidence type="ECO:0000256" key="5">
    <source>
        <dbReference type="ARBA" id="ARBA00022840"/>
    </source>
</evidence>
<evidence type="ECO:0000256" key="1">
    <source>
        <dbReference type="ARBA" id="ARBA00010688"/>
    </source>
</evidence>
<dbReference type="InterPro" id="IPR002173">
    <property type="entry name" value="Carboh/pur_kinase_PfkB_CS"/>
</dbReference>
<organism evidence="7 8">
    <name type="scientific">Microbacterium invictum</name>
    <dbReference type="NCBI Taxonomy" id="515415"/>
    <lineage>
        <taxon>Bacteria</taxon>
        <taxon>Bacillati</taxon>
        <taxon>Actinomycetota</taxon>
        <taxon>Actinomycetes</taxon>
        <taxon>Micrococcales</taxon>
        <taxon>Microbacteriaceae</taxon>
        <taxon>Microbacterium</taxon>
    </lineage>
</organism>